<protein>
    <submittedName>
        <fullName evidence="1">Uncharacterized protein</fullName>
    </submittedName>
</protein>
<name>A0A5B9R867_9BACT</name>
<dbReference type="KEGG" id="rul:UC8_50140"/>
<sequence>MKDVGSRRPFSVDAALGWGPHVVRRQRGRKIATQRKNLCPLKKVARHACRGSVLADAQFVKQKRVSVDGLFDLMTERVAAAVAGIGTGSQQNGFV</sequence>
<evidence type="ECO:0000313" key="2">
    <source>
        <dbReference type="Proteomes" id="UP000325286"/>
    </source>
</evidence>
<proteinExistence type="predicted"/>
<dbReference type="EMBL" id="CP042914">
    <property type="protein sequence ID" value="QEG42971.1"/>
    <property type="molecule type" value="Genomic_DNA"/>
</dbReference>
<keyword evidence="2" id="KW-1185">Reference proteome</keyword>
<dbReference type="AlphaFoldDB" id="A0A5B9R867"/>
<dbReference type="Proteomes" id="UP000325286">
    <property type="component" value="Chromosome"/>
</dbReference>
<organism evidence="1 2">
    <name type="scientific">Roseimaritima ulvae</name>
    <dbReference type="NCBI Taxonomy" id="980254"/>
    <lineage>
        <taxon>Bacteria</taxon>
        <taxon>Pseudomonadati</taxon>
        <taxon>Planctomycetota</taxon>
        <taxon>Planctomycetia</taxon>
        <taxon>Pirellulales</taxon>
        <taxon>Pirellulaceae</taxon>
        <taxon>Roseimaritima</taxon>
    </lineage>
</organism>
<evidence type="ECO:0000313" key="1">
    <source>
        <dbReference type="EMBL" id="QEG42971.1"/>
    </source>
</evidence>
<reference evidence="1 2" key="1">
    <citation type="submission" date="2019-08" db="EMBL/GenBank/DDBJ databases">
        <title>Deep-cultivation of Planctomycetes and their phenomic and genomic characterization uncovers novel biology.</title>
        <authorList>
            <person name="Wiegand S."/>
            <person name="Jogler M."/>
            <person name="Boedeker C."/>
            <person name="Pinto D."/>
            <person name="Vollmers J."/>
            <person name="Rivas-Marin E."/>
            <person name="Kohn T."/>
            <person name="Peeters S.H."/>
            <person name="Heuer A."/>
            <person name="Rast P."/>
            <person name="Oberbeckmann S."/>
            <person name="Bunk B."/>
            <person name="Jeske O."/>
            <person name="Meyerdierks A."/>
            <person name="Storesund J.E."/>
            <person name="Kallscheuer N."/>
            <person name="Luecker S."/>
            <person name="Lage O.M."/>
            <person name="Pohl T."/>
            <person name="Merkel B.J."/>
            <person name="Hornburger P."/>
            <person name="Mueller R.-W."/>
            <person name="Bruemmer F."/>
            <person name="Labrenz M."/>
            <person name="Spormann A.M."/>
            <person name="Op den Camp H."/>
            <person name="Overmann J."/>
            <person name="Amann R."/>
            <person name="Jetten M.S.M."/>
            <person name="Mascher T."/>
            <person name="Medema M.H."/>
            <person name="Devos D.P."/>
            <person name="Kaster A.-K."/>
            <person name="Ovreas L."/>
            <person name="Rohde M."/>
            <person name="Galperin M.Y."/>
            <person name="Jogler C."/>
        </authorList>
    </citation>
    <scope>NUCLEOTIDE SEQUENCE [LARGE SCALE GENOMIC DNA]</scope>
    <source>
        <strain evidence="1 2">UC8</strain>
    </source>
</reference>
<accession>A0A5B9R867</accession>
<gene>
    <name evidence="1" type="ORF">UC8_50140</name>
</gene>